<sequence>MLYCEAAAESVEEKHRIFLDFMADEAHARGIEQSFKTTVTARNAPTTTNTTSEEKLPLETPKLASMSKTDSHMDADTDGEEYSPGGRPKLVHAETASHLNNKSTEFQTQTSNDQRLPSIGTTERSQTPIHAKSTVAEAIINTDDTPAATYRPYRHSVSANERAPSSGATVLTPTSSVAEETGRENPRQMPPLQTPYKAYSPPIGRTTSPQQSVSLPTVISPTIVPSIASRQEHGEIFLGRPPPLMSNHPAAPTSDETAPVSLVASRSMSRDPSMPAPHDSAMPASRDFLKALRQMLPPFTQAP</sequence>
<comment type="caution">
    <text evidence="1">The sequence shown here is derived from an EMBL/GenBank/DDBJ whole genome shotgun (WGS) entry which is preliminary data.</text>
</comment>
<evidence type="ECO:0000313" key="2">
    <source>
        <dbReference type="Proteomes" id="UP001186974"/>
    </source>
</evidence>
<reference evidence="1" key="1">
    <citation type="submission" date="2024-09" db="EMBL/GenBank/DDBJ databases">
        <title>Black Yeasts Isolated from many extreme environments.</title>
        <authorList>
            <person name="Coleine C."/>
            <person name="Stajich J.E."/>
            <person name="Selbmann L."/>
        </authorList>
    </citation>
    <scope>NUCLEOTIDE SEQUENCE</scope>
    <source>
        <strain evidence="1">CCFEE 5737</strain>
    </source>
</reference>
<accession>A0ACC3CSW9</accession>
<evidence type="ECO:0000313" key="1">
    <source>
        <dbReference type="EMBL" id="KAK3044181.1"/>
    </source>
</evidence>
<organism evidence="1 2">
    <name type="scientific">Coniosporium uncinatum</name>
    <dbReference type="NCBI Taxonomy" id="93489"/>
    <lineage>
        <taxon>Eukaryota</taxon>
        <taxon>Fungi</taxon>
        <taxon>Dikarya</taxon>
        <taxon>Ascomycota</taxon>
        <taxon>Pezizomycotina</taxon>
        <taxon>Dothideomycetes</taxon>
        <taxon>Dothideomycetes incertae sedis</taxon>
        <taxon>Coniosporium</taxon>
    </lineage>
</organism>
<gene>
    <name evidence="1" type="ORF">LTS18_001955</name>
</gene>
<proteinExistence type="predicted"/>
<dbReference type="Proteomes" id="UP001186974">
    <property type="component" value="Unassembled WGS sequence"/>
</dbReference>
<name>A0ACC3CSW9_9PEZI</name>
<feature type="non-terminal residue" evidence="1">
    <location>
        <position position="303"/>
    </location>
</feature>
<dbReference type="EMBL" id="JAWDJW010012313">
    <property type="protein sequence ID" value="KAK3044181.1"/>
    <property type="molecule type" value="Genomic_DNA"/>
</dbReference>
<protein>
    <submittedName>
        <fullName evidence="1">Uncharacterized protein</fullName>
    </submittedName>
</protein>
<keyword evidence="2" id="KW-1185">Reference proteome</keyword>